<sequence length="415" mass="48769">MGFGAHPLGLFIFLQICLFSLPGVLLISFFNFESWRYNNINQDLKFEAGLWYFYSIIVIFYILSIMVLVTKLKSFNDLKYQFLVSESDFAKLSNVLILVSFLYVLFLFVLNDSLPIAVLFRDGLVSGYLARVEYQNNMESFRIPYVSDLMDQVVQYQFLFIIVGAKLLNIKISKSKLFFSFLLVFLLLAIDLQKSPIIIYSLLVIYVFHSFSGNFRKLFLLSLMIIPFVVLIYLVTTEIPIDYILTSISDRLFLGQNQGFYHILNSISPMDKYMWQGFPFSSFFNLEQYRADIDILPKIYDKSEYMSMVNANSFFLGQAWSMYGYLGLLISPWIVGFLISLYVKFFDFLISKNIYLFLPMSFLLIPTLKINQSFTYFLFPKHIIFNFLFLSTFIILLCFIFKFKVVKFENINFKR</sequence>
<evidence type="ECO:0000256" key="1">
    <source>
        <dbReference type="SAM" id="Phobius"/>
    </source>
</evidence>
<evidence type="ECO:0000313" key="2">
    <source>
        <dbReference type="EMBL" id="GGB60521.1"/>
    </source>
</evidence>
<organism evidence="2 3">
    <name type="scientific">Shewanella inventionis</name>
    <dbReference type="NCBI Taxonomy" id="1738770"/>
    <lineage>
        <taxon>Bacteria</taxon>
        <taxon>Pseudomonadati</taxon>
        <taxon>Pseudomonadota</taxon>
        <taxon>Gammaproteobacteria</taxon>
        <taxon>Alteromonadales</taxon>
        <taxon>Shewanellaceae</taxon>
        <taxon>Shewanella</taxon>
    </lineage>
</organism>
<accession>A0ABQ1J5T9</accession>
<evidence type="ECO:0000313" key="3">
    <source>
        <dbReference type="Proteomes" id="UP000617555"/>
    </source>
</evidence>
<evidence type="ECO:0008006" key="4">
    <source>
        <dbReference type="Google" id="ProtNLM"/>
    </source>
</evidence>
<name>A0ABQ1J5T9_9GAMM</name>
<keyword evidence="1" id="KW-1133">Transmembrane helix</keyword>
<proteinExistence type="predicted"/>
<feature type="transmembrane region" description="Helical" evidence="1">
    <location>
        <begin position="7"/>
        <end position="30"/>
    </location>
</feature>
<feature type="transmembrane region" description="Helical" evidence="1">
    <location>
        <begin position="354"/>
        <end position="371"/>
    </location>
</feature>
<dbReference type="Proteomes" id="UP000617555">
    <property type="component" value="Unassembled WGS sequence"/>
</dbReference>
<feature type="transmembrane region" description="Helical" evidence="1">
    <location>
        <begin position="322"/>
        <end position="342"/>
    </location>
</feature>
<feature type="transmembrane region" description="Helical" evidence="1">
    <location>
        <begin position="383"/>
        <end position="405"/>
    </location>
</feature>
<dbReference type="EMBL" id="BMII01000016">
    <property type="protein sequence ID" value="GGB60521.1"/>
    <property type="molecule type" value="Genomic_DNA"/>
</dbReference>
<comment type="caution">
    <text evidence="2">The sequence shown here is derived from an EMBL/GenBank/DDBJ whole genome shotgun (WGS) entry which is preliminary data.</text>
</comment>
<feature type="transmembrane region" description="Helical" evidence="1">
    <location>
        <begin position="178"/>
        <end position="206"/>
    </location>
</feature>
<keyword evidence="1" id="KW-0472">Membrane</keyword>
<dbReference type="RefSeq" id="WP_188739352.1">
    <property type="nucleotide sequence ID" value="NZ_BMII01000016.1"/>
</dbReference>
<feature type="transmembrane region" description="Helical" evidence="1">
    <location>
        <begin position="153"/>
        <end position="172"/>
    </location>
</feature>
<keyword evidence="1" id="KW-0812">Transmembrane</keyword>
<feature type="transmembrane region" description="Helical" evidence="1">
    <location>
        <begin position="218"/>
        <end position="236"/>
    </location>
</feature>
<protein>
    <recommendedName>
        <fullName evidence="4">Oligosaccharide repeat unit polymerase</fullName>
    </recommendedName>
</protein>
<reference evidence="3" key="1">
    <citation type="journal article" date="2019" name="Int. J. Syst. Evol. Microbiol.">
        <title>The Global Catalogue of Microorganisms (GCM) 10K type strain sequencing project: providing services to taxonomists for standard genome sequencing and annotation.</title>
        <authorList>
            <consortium name="The Broad Institute Genomics Platform"/>
            <consortium name="The Broad Institute Genome Sequencing Center for Infectious Disease"/>
            <person name="Wu L."/>
            <person name="Ma J."/>
        </authorList>
    </citation>
    <scope>NUCLEOTIDE SEQUENCE [LARGE SCALE GENOMIC DNA]</scope>
    <source>
        <strain evidence="3">CGMCC 1.15339</strain>
    </source>
</reference>
<keyword evidence="3" id="KW-1185">Reference proteome</keyword>
<gene>
    <name evidence="2" type="ORF">GCM10011607_21510</name>
</gene>
<feature type="transmembrane region" description="Helical" evidence="1">
    <location>
        <begin position="50"/>
        <end position="69"/>
    </location>
</feature>
<feature type="transmembrane region" description="Helical" evidence="1">
    <location>
        <begin position="89"/>
        <end position="108"/>
    </location>
</feature>